<dbReference type="OrthoDB" id="9797162at2"/>
<dbReference type="InterPro" id="IPR014825">
    <property type="entry name" value="DNA_alkylation"/>
</dbReference>
<dbReference type="Pfam" id="PF08713">
    <property type="entry name" value="DNA_alkylation"/>
    <property type="match status" value="1"/>
</dbReference>
<dbReference type="EMBL" id="LS483343">
    <property type="protein sequence ID" value="SQF40028.1"/>
    <property type="molecule type" value="Genomic_DNA"/>
</dbReference>
<keyword evidence="2" id="KW-1185">Reference proteome</keyword>
<dbReference type="Proteomes" id="UP000249495">
    <property type="component" value="Chromosome 1"/>
</dbReference>
<proteinExistence type="predicted"/>
<dbReference type="RefSeq" id="WP_018029554.1">
    <property type="nucleotide sequence ID" value="NZ_LS483343.1"/>
</dbReference>
<evidence type="ECO:0000313" key="2">
    <source>
        <dbReference type="Proteomes" id="UP000249495"/>
    </source>
</evidence>
<dbReference type="AlphaFoldDB" id="A0A2X3VKQ6"/>
<protein>
    <submittedName>
        <fullName evidence="1">DNA alkylation repair enzyme</fullName>
    </submittedName>
</protein>
<dbReference type="InterPro" id="IPR016024">
    <property type="entry name" value="ARM-type_fold"/>
</dbReference>
<sequence>MAKKLKDYYDEAFLDDLTGKIASAYPEFEKVVFKKTVMDQLESLDFSPRQVLIAEALKAHIPLTYRESLGIFEQILGPELETSVGMFTEGYWLWPIGKYVELYGLDDFEASTAFLKELTKRHTGEFGMRQLLLRYPEKTVALAKIWCQDEDNKVRRLACECLRIALPWAKKTTIALDYFEDYVWILTSLKDDEDKSIQKSVANNLNDLSKADMDKFKDIIDSWTKNKAVSPACQWIIRHGSRSIRKKQSQS</sequence>
<accession>A0A2X3VKQ6</accession>
<evidence type="ECO:0000313" key="1">
    <source>
        <dbReference type="EMBL" id="SQF40028.1"/>
    </source>
</evidence>
<dbReference type="Gene3D" id="1.25.40.290">
    <property type="entry name" value="ARM repeat domains"/>
    <property type="match status" value="1"/>
</dbReference>
<dbReference type="STRING" id="1123303.GCA_000372425_00225"/>
<reference evidence="1 2" key="1">
    <citation type="submission" date="2018-06" db="EMBL/GenBank/DDBJ databases">
        <authorList>
            <consortium name="Pathogen Informatics"/>
            <person name="Doyle S."/>
        </authorList>
    </citation>
    <scope>NUCLEOTIDE SEQUENCE [LARGE SCALE GENOMIC DNA]</scope>
    <source>
        <strain evidence="1 2">NCTC12278</strain>
    </source>
</reference>
<dbReference type="KEGG" id="sfer:NCTC12278_00693"/>
<gene>
    <name evidence="1" type="ORF">NCTC12278_00693</name>
</gene>
<name>A0A2X3VKQ6_9STRE</name>
<dbReference type="SUPFAM" id="SSF48371">
    <property type="entry name" value="ARM repeat"/>
    <property type="match status" value="1"/>
</dbReference>
<organism evidence="1 2">
    <name type="scientific">Streptococcus ferus</name>
    <dbReference type="NCBI Taxonomy" id="1345"/>
    <lineage>
        <taxon>Bacteria</taxon>
        <taxon>Bacillati</taxon>
        <taxon>Bacillota</taxon>
        <taxon>Bacilli</taxon>
        <taxon>Lactobacillales</taxon>
        <taxon>Streptococcaceae</taxon>
        <taxon>Streptococcus</taxon>
    </lineage>
</organism>